<proteinExistence type="inferred from homology"/>
<dbReference type="PANTHER" id="PTHR31388:SF5">
    <property type="entry name" value="PEROXIDASE"/>
    <property type="match status" value="1"/>
</dbReference>
<dbReference type="SUPFAM" id="SSF48113">
    <property type="entry name" value="Heme-dependent peroxidases"/>
    <property type="match status" value="1"/>
</dbReference>
<feature type="binding site" evidence="11">
    <location>
        <position position="167"/>
    </location>
    <ligand>
        <name>Ca(2+)</name>
        <dbReference type="ChEBI" id="CHEBI:29108"/>
        <label>2</label>
    </ligand>
</feature>
<evidence type="ECO:0000256" key="10">
    <source>
        <dbReference type="PIRSR" id="PIRSR600823-2"/>
    </source>
</evidence>
<evidence type="ECO:0000256" key="5">
    <source>
        <dbReference type="ARBA" id="ARBA00022723"/>
    </source>
</evidence>
<dbReference type="AlphaFoldDB" id="A0A7I8JS75"/>
<evidence type="ECO:0000256" key="2">
    <source>
        <dbReference type="ARBA" id="ARBA00006873"/>
    </source>
</evidence>
<feature type="binding site" evidence="10">
    <location>
        <position position="100"/>
    </location>
    <ligand>
        <name>substrate</name>
    </ligand>
</feature>
<keyword evidence="5 11" id="KW-0479">Metal-binding</keyword>
<evidence type="ECO:0000313" key="16">
    <source>
        <dbReference type="EMBL" id="CAA2633975.1"/>
    </source>
</evidence>
<sequence>MAATRSVSSLSSFLLFLLLFVCTAHAQMRSNFYSSTCPNLHRIVQNAMRTAVRNDRRLLASMIRLFFHDCFVNRRTFVGSAPRRRDARTASQSAANSNLPGPSSSLSALISSFANQGLNLRELVALSGAHTFGVARCATFRNRIYNDANIEPVFARSTQANCPRAFDNAYYRNLLSRRGLLHSDQELFNNGSADSIVRSYVASSSVFFRDFAAAMVRIGNISPLIGSKGRSGGSVVGLTEDAGVMASWWMGQRD</sequence>
<feature type="binding site" description="axial binding residue" evidence="11">
    <location>
        <position position="130"/>
    </location>
    <ligand>
        <name>heme b</name>
        <dbReference type="ChEBI" id="CHEBI:60344"/>
    </ligand>
    <ligandPart>
        <name>Fe</name>
        <dbReference type="ChEBI" id="CHEBI:18248"/>
    </ligandPart>
</feature>
<keyword evidence="14" id="KW-0732">Signal</keyword>
<evidence type="ECO:0000256" key="13">
    <source>
        <dbReference type="SAM" id="MobiDB-lite"/>
    </source>
</evidence>
<feature type="compositionally biased region" description="Low complexity" evidence="13">
    <location>
        <begin position="93"/>
        <end position="102"/>
    </location>
</feature>
<reference evidence="16 17" key="1">
    <citation type="submission" date="2019-12" db="EMBL/GenBank/DDBJ databases">
        <authorList>
            <person name="Scholz U."/>
            <person name="Mascher M."/>
            <person name="Fiebig A."/>
        </authorList>
    </citation>
    <scope>NUCLEOTIDE SEQUENCE</scope>
</reference>
<dbReference type="InterPro" id="IPR000823">
    <property type="entry name" value="Peroxidase_pln"/>
</dbReference>
<dbReference type="PANTHER" id="PTHR31388">
    <property type="entry name" value="PEROXIDASE 72-RELATED"/>
    <property type="match status" value="1"/>
</dbReference>
<dbReference type="InterPro" id="IPR010255">
    <property type="entry name" value="Haem_peroxidase_sf"/>
</dbReference>
<feature type="domain" description="Plant heme peroxidase family profile" evidence="15">
    <location>
        <begin position="84"/>
        <end position="235"/>
    </location>
</feature>
<dbReference type="PRINTS" id="PR00458">
    <property type="entry name" value="PEROXIDASE"/>
</dbReference>
<dbReference type="EMBL" id="CACRZD030000017">
    <property type="protein sequence ID" value="CAA6673030.1"/>
    <property type="molecule type" value="Genomic_DNA"/>
</dbReference>
<keyword evidence="6 11" id="KW-0106">Calcium</keyword>
<evidence type="ECO:0000256" key="12">
    <source>
        <dbReference type="PIRSR" id="PIRSR600823-5"/>
    </source>
</evidence>
<dbReference type="EMBL" id="LR743604">
    <property type="protein sequence ID" value="CAA2633975.1"/>
    <property type="molecule type" value="Genomic_DNA"/>
</dbReference>
<name>A0A7I8JS75_SPIIN</name>
<keyword evidence="3" id="KW-0575">Peroxidase</keyword>
<organism evidence="16">
    <name type="scientific">Spirodela intermedia</name>
    <name type="common">Intermediate duckweed</name>
    <dbReference type="NCBI Taxonomy" id="51605"/>
    <lineage>
        <taxon>Eukaryota</taxon>
        <taxon>Viridiplantae</taxon>
        <taxon>Streptophyta</taxon>
        <taxon>Embryophyta</taxon>
        <taxon>Tracheophyta</taxon>
        <taxon>Spermatophyta</taxon>
        <taxon>Magnoliopsida</taxon>
        <taxon>Liliopsida</taxon>
        <taxon>Araceae</taxon>
        <taxon>Lemnoideae</taxon>
        <taxon>Spirodela</taxon>
    </lineage>
</organism>
<keyword evidence="12" id="KW-1015">Disulfide bond</keyword>
<evidence type="ECO:0000256" key="14">
    <source>
        <dbReference type="SAM" id="SignalP"/>
    </source>
</evidence>
<keyword evidence="7" id="KW-0560">Oxidoreductase</keyword>
<evidence type="ECO:0000256" key="8">
    <source>
        <dbReference type="ARBA" id="ARBA00023004"/>
    </source>
</evidence>
<feature type="disulfide bond" evidence="12">
    <location>
        <begin position="137"/>
        <end position="162"/>
    </location>
</feature>
<dbReference type="GO" id="GO:0042744">
    <property type="term" value="P:hydrogen peroxide catabolic process"/>
    <property type="evidence" value="ECO:0007669"/>
    <property type="project" value="UniProtKB-KW"/>
</dbReference>
<comment type="similarity">
    <text evidence="2">Belongs to the peroxidase family. Ascorbate peroxidase subfamily.</text>
</comment>
<feature type="domain" description="Plant heme peroxidase family profile" evidence="15">
    <location>
        <begin position="27"/>
        <end position="73"/>
    </location>
</feature>
<feature type="chain" id="PRO_5029798360" description="Plant heme peroxidase family profile domain-containing protein" evidence="14">
    <location>
        <begin position="27"/>
        <end position="254"/>
    </location>
</feature>
<evidence type="ECO:0000256" key="9">
    <source>
        <dbReference type="ARBA" id="ARBA00023324"/>
    </source>
</evidence>
<dbReference type="GO" id="GO:0046872">
    <property type="term" value="F:metal ion binding"/>
    <property type="evidence" value="ECO:0007669"/>
    <property type="project" value="UniProtKB-KW"/>
</dbReference>
<dbReference type="Gene3D" id="1.10.420.10">
    <property type="entry name" value="Peroxidase, domain 2"/>
    <property type="match status" value="1"/>
</dbReference>
<feature type="signal peptide" evidence="14">
    <location>
        <begin position="1"/>
        <end position="26"/>
    </location>
</feature>
<evidence type="ECO:0000256" key="6">
    <source>
        <dbReference type="ARBA" id="ARBA00022837"/>
    </source>
</evidence>
<dbReference type="Gene3D" id="1.10.520.10">
    <property type="match status" value="2"/>
</dbReference>
<comment type="cofactor">
    <cofactor evidence="11">
        <name>heme b</name>
        <dbReference type="ChEBI" id="CHEBI:60344"/>
    </cofactor>
    <text evidence="11">Binds 1 heme b (iron(II)-protoporphyrin IX) group per subunit.</text>
</comment>
<comment type="catalytic activity">
    <reaction evidence="1">
        <text>2 a phenolic donor + H2O2 = 2 a phenolic radical donor + 2 H2O</text>
        <dbReference type="Rhea" id="RHEA:56136"/>
        <dbReference type="ChEBI" id="CHEBI:15377"/>
        <dbReference type="ChEBI" id="CHEBI:16240"/>
        <dbReference type="ChEBI" id="CHEBI:139520"/>
        <dbReference type="ChEBI" id="CHEBI:139521"/>
        <dbReference type="EC" id="1.11.1.7"/>
    </reaction>
</comment>
<dbReference type="InterPro" id="IPR002016">
    <property type="entry name" value="Haem_peroxidase"/>
</dbReference>
<dbReference type="Pfam" id="PF00141">
    <property type="entry name" value="peroxidase"/>
    <property type="match status" value="1"/>
</dbReference>
<evidence type="ECO:0000256" key="7">
    <source>
        <dbReference type="ARBA" id="ARBA00023002"/>
    </source>
</evidence>
<dbReference type="Proteomes" id="UP001189122">
    <property type="component" value="Unassembled WGS sequence"/>
</dbReference>
<feature type="region of interest" description="Disordered" evidence="13">
    <location>
        <begin position="82"/>
        <end position="102"/>
    </location>
</feature>
<evidence type="ECO:0000259" key="15">
    <source>
        <dbReference type="PROSITE" id="PS50873"/>
    </source>
</evidence>
<dbReference type="GO" id="GO:0006979">
    <property type="term" value="P:response to oxidative stress"/>
    <property type="evidence" value="ECO:0007669"/>
    <property type="project" value="InterPro"/>
</dbReference>
<evidence type="ECO:0000256" key="11">
    <source>
        <dbReference type="PIRSR" id="PIRSR600823-3"/>
    </source>
</evidence>
<evidence type="ECO:0000256" key="4">
    <source>
        <dbReference type="ARBA" id="ARBA00022617"/>
    </source>
</evidence>
<accession>A0A7I8JS75</accession>
<evidence type="ECO:0000256" key="1">
    <source>
        <dbReference type="ARBA" id="ARBA00000189"/>
    </source>
</evidence>
<keyword evidence="4" id="KW-0349">Heme</keyword>
<dbReference type="PROSITE" id="PS00435">
    <property type="entry name" value="PEROXIDASE_1"/>
    <property type="match status" value="1"/>
</dbReference>
<protein>
    <recommendedName>
        <fullName evidence="15">Plant heme peroxidase family profile domain-containing protein</fullName>
    </recommendedName>
</protein>
<dbReference type="InterPro" id="IPR019793">
    <property type="entry name" value="Peroxidases_heam-ligand_BS"/>
</dbReference>
<keyword evidence="17" id="KW-1185">Reference proteome</keyword>
<dbReference type="PROSITE" id="PS50873">
    <property type="entry name" value="PEROXIDASE_4"/>
    <property type="match status" value="2"/>
</dbReference>
<feature type="binding site" evidence="11">
    <location>
        <position position="131"/>
    </location>
    <ligand>
        <name>Ca(2+)</name>
        <dbReference type="ChEBI" id="CHEBI:29108"/>
        <label>2</label>
    </ligand>
</feature>
<comment type="cofactor">
    <cofactor evidence="11">
        <name>Ca(2+)</name>
        <dbReference type="ChEBI" id="CHEBI:29108"/>
    </cofactor>
    <text evidence="11">Binds 2 calcium ions per subunit.</text>
</comment>
<evidence type="ECO:0000256" key="3">
    <source>
        <dbReference type="ARBA" id="ARBA00022559"/>
    </source>
</evidence>
<keyword evidence="9" id="KW-0376">Hydrogen peroxide</keyword>
<evidence type="ECO:0000313" key="17">
    <source>
        <dbReference type="Proteomes" id="UP001189122"/>
    </source>
</evidence>
<dbReference type="GO" id="GO:0140825">
    <property type="term" value="F:lactoperoxidase activity"/>
    <property type="evidence" value="ECO:0007669"/>
    <property type="project" value="UniProtKB-EC"/>
</dbReference>
<keyword evidence="8 11" id="KW-0408">Iron</keyword>
<gene>
    <name evidence="16" type="ORF">SI7747_17019446</name>
</gene>
<dbReference type="GO" id="GO:0020037">
    <property type="term" value="F:heme binding"/>
    <property type="evidence" value="ECO:0007669"/>
    <property type="project" value="InterPro"/>
</dbReference>